<accession>A0A0F9NZK7</accession>
<protein>
    <submittedName>
        <fullName evidence="1">Uncharacterized protein</fullName>
    </submittedName>
</protein>
<organism evidence="1">
    <name type="scientific">marine sediment metagenome</name>
    <dbReference type="NCBI Taxonomy" id="412755"/>
    <lineage>
        <taxon>unclassified sequences</taxon>
        <taxon>metagenomes</taxon>
        <taxon>ecological metagenomes</taxon>
    </lineage>
</organism>
<comment type="caution">
    <text evidence="1">The sequence shown here is derived from an EMBL/GenBank/DDBJ whole genome shotgun (WGS) entry which is preliminary data.</text>
</comment>
<dbReference type="EMBL" id="LAZR01007214">
    <property type="protein sequence ID" value="KKM86697.1"/>
    <property type="molecule type" value="Genomic_DNA"/>
</dbReference>
<name>A0A0F9NZK7_9ZZZZ</name>
<gene>
    <name evidence="1" type="ORF">LCGC14_1276430</name>
</gene>
<evidence type="ECO:0000313" key="1">
    <source>
        <dbReference type="EMBL" id="KKM86697.1"/>
    </source>
</evidence>
<proteinExistence type="predicted"/>
<reference evidence="1" key="1">
    <citation type="journal article" date="2015" name="Nature">
        <title>Complex archaea that bridge the gap between prokaryotes and eukaryotes.</title>
        <authorList>
            <person name="Spang A."/>
            <person name="Saw J.H."/>
            <person name="Jorgensen S.L."/>
            <person name="Zaremba-Niedzwiedzka K."/>
            <person name="Martijn J."/>
            <person name="Lind A.E."/>
            <person name="van Eijk R."/>
            <person name="Schleper C."/>
            <person name="Guy L."/>
            <person name="Ettema T.J."/>
        </authorList>
    </citation>
    <scope>NUCLEOTIDE SEQUENCE</scope>
</reference>
<sequence length="63" mass="7154">MGHHLTSEGRFKSDKYPWCPEGYFALSFKDPVAWSAIREYALSTHDIELKDDLLIALRNAGAN</sequence>
<dbReference type="AlphaFoldDB" id="A0A0F9NZK7"/>